<evidence type="ECO:0000313" key="3">
    <source>
        <dbReference type="EMBL" id="AEV80960.1"/>
    </source>
</evidence>
<dbReference type="Pfam" id="PF03361">
    <property type="entry name" value="Herpes_IE2_3"/>
    <property type="match status" value="1"/>
</dbReference>
<reference evidence="3" key="1">
    <citation type="submission" date="2011-12" db="EMBL/GenBank/DDBJ databases">
        <title>Comparative genomics of primate cytomegaloviruses.</title>
        <authorList>
            <person name="Davison A.J."/>
            <person name="Holton M."/>
            <person name="Dolan A."/>
            <person name="Dargan D.J."/>
            <person name="Gatherer D."/>
            <person name="Hayward G.S."/>
        </authorList>
    </citation>
    <scope>NUCLEOTIDE SEQUENCE [LARGE SCALE GENOMIC DNA]</scope>
    <source>
        <strain evidence="3">SqSHV</strain>
    </source>
</reference>
<dbReference type="EMBL" id="FJ483967">
    <property type="protein sequence ID" value="AEV80960.1"/>
    <property type="molecule type" value="Genomic_DNA"/>
</dbReference>
<proteinExistence type="predicted"/>
<accession>G8XT14</accession>
<evidence type="ECO:0000256" key="1">
    <source>
        <dbReference type="SAM" id="MobiDB-lite"/>
    </source>
</evidence>
<dbReference type="InterPro" id="IPR005028">
    <property type="entry name" value="Herpes_IE2_3"/>
</dbReference>
<sequence>MFSKLEIVRVNEPIQLSLTPANKRKRHRTMVISPKNGFVKIPPDDKNVSMVKIIATPATPVQKSPPRPRNDTSNYPYGTSLIRRRRLPQPHPMVSKYGHVFEELGKLLQTHDSTHVQIQVNASCGNSFQYLKSAIVKLHNLTILAGMQIASQCLPHDSQTISNFKRHEDRGDLLRNVTDVVPRSACYADSGLHQLYISGATKKDLMDAMTLCLSVIDQYPNIFNVNIIKLSYPSLASFHLSTYSEFTNTSAV</sequence>
<gene>
    <name evidence="3" type="primary">UL117</name>
</gene>
<evidence type="ECO:0000313" key="4">
    <source>
        <dbReference type="Proteomes" id="UP000097892"/>
    </source>
</evidence>
<keyword evidence="4" id="KW-1185">Reference proteome</keyword>
<feature type="domain" description="Herpesvirus intermediate/early protein 2/3 DNA-binding" evidence="2">
    <location>
        <begin position="94"/>
        <end position="247"/>
    </location>
</feature>
<dbReference type="OrthoDB" id="6511at10239"/>
<name>G8XT14_9BETA</name>
<dbReference type="GeneID" id="11464330"/>
<evidence type="ECO:0000259" key="2">
    <source>
        <dbReference type="Pfam" id="PF03361"/>
    </source>
</evidence>
<organism evidence="3 4">
    <name type="scientific">Saimiriine betaherpesvirus 4</name>
    <dbReference type="NCBI Taxonomy" id="1535247"/>
    <lineage>
        <taxon>Viruses</taxon>
        <taxon>Duplodnaviria</taxon>
        <taxon>Heunggongvirae</taxon>
        <taxon>Peploviricota</taxon>
        <taxon>Herviviricetes</taxon>
        <taxon>Herpesvirales</taxon>
        <taxon>Orthoherpesviridae</taxon>
        <taxon>Betaherpesvirinae</taxon>
        <taxon>Cytomegalovirus</taxon>
        <taxon>Cytomegalovirus saimiriinebeta4</taxon>
    </lineage>
</organism>
<feature type="region of interest" description="Disordered" evidence="1">
    <location>
        <begin position="57"/>
        <end position="80"/>
    </location>
</feature>
<protein>
    <submittedName>
        <fullName evidence="3">Protein UL117</fullName>
    </submittedName>
</protein>
<dbReference type="Proteomes" id="UP000097892">
    <property type="component" value="Segment"/>
</dbReference>
<dbReference type="RefSeq" id="YP_004940272.1">
    <property type="nucleotide sequence ID" value="NC_016448.1"/>
</dbReference>
<dbReference type="KEGG" id="vg:11464330"/>
<dbReference type="GO" id="GO:0006355">
    <property type="term" value="P:regulation of DNA-templated transcription"/>
    <property type="evidence" value="ECO:0007669"/>
    <property type="project" value="InterPro"/>
</dbReference>